<reference evidence="1 2" key="1">
    <citation type="journal article" date="2020" name="Nat. Commun.">
        <title>Genome of Tripterygium wilfordii and identification of cytochrome P450 involved in triptolide biosynthesis.</title>
        <authorList>
            <person name="Tu L."/>
            <person name="Su P."/>
            <person name="Zhang Z."/>
            <person name="Gao L."/>
            <person name="Wang J."/>
            <person name="Hu T."/>
            <person name="Zhou J."/>
            <person name="Zhang Y."/>
            <person name="Zhao Y."/>
            <person name="Liu Y."/>
            <person name="Song Y."/>
            <person name="Tong Y."/>
            <person name="Lu Y."/>
            <person name="Yang J."/>
            <person name="Xu C."/>
            <person name="Jia M."/>
            <person name="Peters R.J."/>
            <person name="Huang L."/>
            <person name="Gao W."/>
        </authorList>
    </citation>
    <scope>NUCLEOTIDE SEQUENCE [LARGE SCALE GENOMIC DNA]</scope>
    <source>
        <strain evidence="2">cv. XIE 37</strain>
        <tissue evidence="1">Leaf</tissue>
    </source>
</reference>
<protein>
    <submittedName>
        <fullName evidence="1">Disease resistance family protein</fullName>
    </submittedName>
</protein>
<dbReference type="EMBL" id="JAAARO010000019">
    <property type="protein sequence ID" value="KAF5730586.1"/>
    <property type="molecule type" value="Genomic_DNA"/>
</dbReference>
<gene>
    <name evidence="1" type="ORF">HS088_TW19G00178</name>
</gene>
<dbReference type="InParanoid" id="A0A7J7CA17"/>
<name>A0A7J7CA17_TRIWF</name>
<sequence length="151" mass="17021">MEIAAAFIDEVCKSTVIFFTSKITNRVKFKGNIKAFHNELQKEKRNKTEDDIRLGSTEGKYPTAQVNGWLKKAQEIERGVQAMLDEGSFVAVSRCSVDPALCRRYQLSKNVAEKCDEVKQLLIMSKGSLYGEWKGLGKQSSVKKISWSPLL</sequence>
<proteinExistence type="predicted"/>
<dbReference type="Proteomes" id="UP000593562">
    <property type="component" value="Unassembled WGS sequence"/>
</dbReference>
<accession>A0A7J7CA17</accession>
<keyword evidence="2" id="KW-1185">Reference proteome</keyword>
<comment type="caution">
    <text evidence="1">The sequence shown here is derived from an EMBL/GenBank/DDBJ whole genome shotgun (WGS) entry which is preliminary data.</text>
</comment>
<dbReference type="AlphaFoldDB" id="A0A7J7CA17"/>
<evidence type="ECO:0000313" key="2">
    <source>
        <dbReference type="Proteomes" id="UP000593562"/>
    </source>
</evidence>
<organism evidence="1 2">
    <name type="scientific">Tripterygium wilfordii</name>
    <name type="common">Thunder God vine</name>
    <dbReference type="NCBI Taxonomy" id="458696"/>
    <lineage>
        <taxon>Eukaryota</taxon>
        <taxon>Viridiplantae</taxon>
        <taxon>Streptophyta</taxon>
        <taxon>Embryophyta</taxon>
        <taxon>Tracheophyta</taxon>
        <taxon>Spermatophyta</taxon>
        <taxon>Magnoliopsida</taxon>
        <taxon>eudicotyledons</taxon>
        <taxon>Gunneridae</taxon>
        <taxon>Pentapetalae</taxon>
        <taxon>rosids</taxon>
        <taxon>fabids</taxon>
        <taxon>Celastrales</taxon>
        <taxon>Celastraceae</taxon>
        <taxon>Tripterygium</taxon>
    </lineage>
</organism>
<evidence type="ECO:0000313" key="1">
    <source>
        <dbReference type="EMBL" id="KAF5730586.1"/>
    </source>
</evidence>